<sequence length="71" mass="8363">MAYPTMEQVEQANQIQLARWYRFLESPGTEAIDKSNFDEVLREQVKIQARLLERFESFGGWNPTLSKQVGW</sequence>
<accession>A0A0F9UW88</accession>
<name>A0A0F9UW88_9ZZZZ</name>
<dbReference type="EMBL" id="LAZR01000524">
    <property type="protein sequence ID" value="KKN65451.1"/>
    <property type="molecule type" value="Genomic_DNA"/>
</dbReference>
<gene>
    <name evidence="1" type="ORF">LCGC14_0481710</name>
</gene>
<evidence type="ECO:0000313" key="1">
    <source>
        <dbReference type="EMBL" id="KKN65451.1"/>
    </source>
</evidence>
<proteinExistence type="predicted"/>
<reference evidence="1" key="1">
    <citation type="journal article" date="2015" name="Nature">
        <title>Complex archaea that bridge the gap between prokaryotes and eukaryotes.</title>
        <authorList>
            <person name="Spang A."/>
            <person name="Saw J.H."/>
            <person name="Jorgensen S.L."/>
            <person name="Zaremba-Niedzwiedzka K."/>
            <person name="Martijn J."/>
            <person name="Lind A.E."/>
            <person name="van Eijk R."/>
            <person name="Schleper C."/>
            <person name="Guy L."/>
            <person name="Ettema T.J."/>
        </authorList>
    </citation>
    <scope>NUCLEOTIDE SEQUENCE</scope>
</reference>
<protein>
    <submittedName>
        <fullName evidence="1">Uncharacterized protein</fullName>
    </submittedName>
</protein>
<comment type="caution">
    <text evidence="1">The sequence shown here is derived from an EMBL/GenBank/DDBJ whole genome shotgun (WGS) entry which is preliminary data.</text>
</comment>
<dbReference type="AlphaFoldDB" id="A0A0F9UW88"/>
<organism evidence="1">
    <name type="scientific">marine sediment metagenome</name>
    <dbReference type="NCBI Taxonomy" id="412755"/>
    <lineage>
        <taxon>unclassified sequences</taxon>
        <taxon>metagenomes</taxon>
        <taxon>ecological metagenomes</taxon>
    </lineage>
</organism>